<proteinExistence type="inferred from homology"/>
<dbReference type="InterPro" id="IPR036291">
    <property type="entry name" value="NAD(P)-bd_dom_sf"/>
</dbReference>
<dbReference type="PRINTS" id="PR00081">
    <property type="entry name" value="GDHRDH"/>
</dbReference>
<accession>A0A1G9KYM7</accession>
<dbReference type="GO" id="GO:0016491">
    <property type="term" value="F:oxidoreductase activity"/>
    <property type="evidence" value="ECO:0007669"/>
    <property type="project" value="UniProtKB-KW"/>
</dbReference>
<dbReference type="AlphaFoldDB" id="A0A1G9KYM7"/>
<keyword evidence="4" id="KW-1185">Reference proteome</keyword>
<sequence>MLLQNKNAVIYGASPSLGGAIAQSFAAAGATVFVTHKRMEAAQKVAASIHARAGLAEAAEVDALDPDAINSHLAAVKQKAGSVDIIFNLIGLKDTQDVPLVEMELADFERPVQIAMRTQFLTATAAGRIMMEQGSGVILSLTATPGGIGYANVGGFGPACVAMEAFSKNLAAELGPYGIRAVNIRSAGSPDSRPFKEALDNPAEEVLDFLKKLEADTMLKQLPMMEDIANTAVFLASDLAGKITGVTIDVTAGTTAALNYKVTKIPFSG</sequence>
<dbReference type="Pfam" id="PF13561">
    <property type="entry name" value="adh_short_C2"/>
    <property type="match status" value="1"/>
</dbReference>
<dbReference type="STRING" id="430522.BFS30_25690"/>
<keyword evidence="2" id="KW-0560">Oxidoreductase</keyword>
<comment type="similarity">
    <text evidence="1">Belongs to the short-chain dehydrogenases/reductases (SDR) family.</text>
</comment>
<evidence type="ECO:0000313" key="3">
    <source>
        <dbReference type="EMBL" id="SDL54664.1"/>
    </source>
</evidence>
<organism evidence="3 4">
    <name type="scientific">Pedobacter steynii</name>
    <dbReference type="NCBI Taxonomy" id="430522"/>
    <lineage>
        <taxon>Bacteria</taxon>
        <taxon>Pseudomonadati</taxon>
        <taxon>Bacteroidota</taxon>
        <taxon>Sphingobacteriia</taxon>
        <taxon>Sphingobacteriales</taxon>
        <taxon>Sphingobacteriaceae</taxon>
        <taxon>Pedobacter</taxon>
    </lineage>
</organism>
<dbReference type="PANTHER" id="PTHR43669:SF3">
    <property type="entry name" value="ALCOHOL DEHYDROGENASE, PUTATIVE (AFU_ORTHOLOGUE AFUA_3G03445)-RELATED"/>
    <property type="match status" value="1"/>
</dbReference>
<evidence type="ECO:0000256" key="2">
    <source>
        <dbReference type="ARBA" id="ARBA00023002"/>
    </source>
</evidence>
<dbReference type="SUPFAM" id="SSF51735">
    <property type="entry name" value="NAD(P)-binding Rossmann-fold domains"/>
    <property type="match status" value="1"/>
</dbReference>
<dbReference type="OrthoDB" id="670853at2"/>
<dbReference type="Proteomes" id="UP000183200">
    <property type="component" value="Unassembled WGS sequence"/>
</dbReference>
<protein>
    <submittedName>
        <fullName evidence="3">Enoyl-[acyl-carrier-protein] reductase (NADH)</fullName>
    </submittedName>
</protein>
<name>A0A1G9KYM7_9SPHI</name>
<gene>
    <name evidence="3" type="ORF">SAMN05421820_101706</name>
</gene>
<dbReference type="PANTHER" id="PTHR43669">
    <property type="entry name" value="5-KETO-D-GLUCONATE 5-REDUCTASE"/>
    <property type="match status" value="1"/>
</dbReference>
<dbReference type="RefSeq" id="WP_074604707.1">
    <property type="nucleotide sequence ID" value="NZ_FNGY01000001.1"/>
</dbReference>
<dbReference type="InterPro" id="IPR002347">
    <property type="entry name" value="SDR_fam"/>
</dbReference>
<dbReference type="Gene3D" id="3.40.50.720">
    <property type="entry name" value="NAD(P)-binding Rossmann-like Domain"/>
    <property type="match status" value="1"/>
</dbReference>
<dbReference type="EMBL" id="FNGY01000001">
    <property type="protein sequence ID" value="SDL54664.1"/>
    <property type="molecule type" value="Genomic_DNA"/>
</dbReference>
<reference evidence="4" key="1">
    <citation type="submission" date="2016-10" db="EMBL/GenBank/DDBJ databases">
        <authorList>
            <person name="Varghese N."/>
            <person name="Submissions S."/>
        </authorList>
    </citation>
    <scope>NUCLEOTIDE SEQUENCE [LARGE SCALE GENOMIC DNA]</scope>
    <source>
        <strain evidence="4">DSM 19110</strain>
    </source>
</reference>
<evidence type="ECO:0000313" key="4">
    <source>
        <dbReference type="Proteomes" id="UP000183200"/>
    </source>
</evidence>
<evidence type="ECO:0000256" key="1">
    <source>
        <dbReference type="ARBA" id="ARBA00006484"/>
    </source>
</evidence>